<dbReference type="AlphaFoldDB" id="A0A1V6SJ69"/>
<feature type="compositionally biased region" description="Basic and acidic residues" evidence="1">
    <location>
        <begin position="1"/>
        <end position="11"/>
    </location>
</feature>
<evidence type="ECO:0000313" key="3">
    <source>
        <dbReference type="Proteomes" id="UP000191285"/>
    </source>
</evidence>
<feature type="region of interest" description="Disordered" evidence="1">
    <location>
        <begin position="1"/>
        <end position="22"/>
    </location>
</feature>
<accession>A0A1V6SJ69</accession>
<keyword evidence="3" id="KW-1185">Reference proteome</keyword>
<proteinExistence type="predicted"/>
<feature type="compositionally biased region" description="Polar residues" evidence="1">
    <location>
        <begin position="13"/>
        <end position="22"/>
    </location>
</feature>
<dbReference type="EMBL" id="MLKD01000041">
    <property type="protein sequence ID" value="OQE13958.1"/>
    <property type="molecule type" value="Genomic_DNA"/>
</dbReference>
<evidence type="ECO:0000256" key="1">
    <source>
        <dbReference type="SAM" id="MobiDB-lite"/>
    </source>
</evidence>
<reference evidence="3" key="1">
    <citation type="journal article" date="2017" name="Nat. Microbiol.">
        <title>Global analysis of biosynthetic gene clusters reveals vast potential of secondary metabolite production in Penicillium species.</title>
        <authorList>
            <person name="Nielsen J.C."/>
            <person name="Grijseels S."/>
            <person name="Prigent S."/>
            <person name="Ji B."/>
            <person name="Dainat J."/>
            <person name="Nielsen K.F."/>
            <person name="Frisvad J.C."/>
            <person name="Workman M."/>
            <person name="Nielsen J."/>
        </authorList>
    </citation>
    <scope>NUCLEOTIDE SEQUENCE [LARGE SCALE GENOMIC DNA]</scope>
    <source>
        <strain evidence="3">IBT 24891</strain>
    </source>
</reference>
<protein>
    <submittedName>
        <fullName evidence="2">Uncharacterized protein</fullName>
    </submittedName>
</protein>
<dbReference type="Proteomes" id="UP000191285">
    <property type="component" value="Unassembled WGS sequence"/>
</dbReference>
<name>A0A1V6SJ69_9EURO</name>
<evidence type="ECO:0000313" key="2">
    <source>
        <dbReference type="EMBL" id="OQE13958.1"/>
    </source>
</evidence>
<comment type="caution">
    <text evidence="2">The sequence shown here is derived from an EMBL/GenBank/DDBJ whole genome shotgun (WGS) entry which is preliminary data.</text>
</comment>
<organism evidence="2 3">
    <name type="scientific">Penicillium steckii</name>
    <dbReference type="NCBI Taxonomy" id="303698"/>
    <lineage>
        <taxon>Eukaryota</taxon>
        <taxon>Fungi</taxon>
        <taxon>Dikarya</taxon>
        <taxon>Ascomycota</taxon>
        <taxon>Pezizomycotina</taxon>
        <taxon>Eurotiomycetes</taxon>
        <taxon>Eurotiomycetidae</taxon>
        <taxon>Eurotiales</taxon>
        <taxon>Aspergillaceae</taxon>
        <taxon>Penicillium</taxon>
    </lineage>
</organism>
<sequence length="176" mass="20709">MSFDRATRDDASSIYSRSTDSPKLVTTQQGSYCLAAKHDLPEINTLDHQIAMLRGSTIALETTSVRLQKSKTQRRRSLPESRCEKLRQWEKQNYENEFYQACLENFQELLNTVVAAIRVLTPNPYYETEGMKNVHMVVNILREKLRYSRFQEAQAEQTWRSRWNSSNYLHPQSNWI</sequence>
<gene>
    <name evidence="2" type="ORF">PENSTE_c041G08308</name>
</gene>
<dbReference type="OrthoDB" id="4463754at2759"/>